<dbReference type="Proteomes" id="UP001157418">
    <property type="component" value="Unassembled WGS sequence"/>
</dbReference>
<keyword evidence="2" id="KW-1185">Reference proteome</keyword>
<evidence type="ECO:0000313" key="1">
    <source>
        <dbReference type="EMBL" id="CAH1452509.1"/>
    </source>
</evidence>
<protein>
    <submittedName>
        <fullName evidence="1">Uncharacterized protein</fullName>
    </submittedName>
</protein>
<organism evidence="1 2">
    <name type="scientific">Lactuca virosa</name>
    <dbReference type="NCBI Taxonomy" id="75947"/>
    <lineage>
        <taxon>Eukaryota</taxon>
        <taxon>Viridiplantae</taxon>
        <taxon>Streptophyta</taxon>
        <taxon>Embryophyta</taxon>
        <taxon>Tracheophyta</taxon>
        <taxon>Spermatophyta</taxon>
        <taxon>Magnoliopsida</taxon>
        <taxon>eudicotyledons</taxon>
        <taxon>Gunneridae</taxon>
        <taxon>Pentapetalae</taxon>
        <taxon>asterids</taxon>
        <taxon>campanulids</taxon>
        <taxon>Asterales</taxon>
        <taxon>Asteraceae</taxon>
        <taxon>Cichorioideae</taxon>
        <taxon>Cichorieae</taxon>
        <taxon>Lactucinae</taxon>
        <taxon>Lactuca</taxon>
    </lineage>
</organism>
<reference evidence="1 2" key="1">
    <citation type="submission" date="2022-01" db="EMBL/GenBank/DDBJ databases">
        <authorList>
            <person name="Xiong W."/>
            <person name="Schranz E."/>
        </authorList>
    </citation>
    <scope>NUCLEOTIDE SEQUENCE [LARGE SCALE GENOMIC DNA]</scope>
</reference>
<gene>
    <name evidence="1" type="ORF">LVIROSA_LOCUS37804</name>
</gene>
<accession>A0AAU9PRU7</accession>
<proteinExistence type="predicted"/>
<dbReference type="AlphaFoldDB" id="A0AAU9PRU7"/>
<sequence>MFSILFDPASVVWFHIGMRVLAVADDLTCFKLPDGLLRKCQYQGTIIIRLYGFGSSIVISISVRID</sequence>
<evidence type="ECO:0000313" key="2">
    <source>
        <dbReference type="Proteomes" id="UP001157418"/>
    </source>
</evidence>
<name>A0AAU9PRU7_9ASTR</name>
<comment type="caution">
    <text evidence="1">The sequence shown here is derived from an EMBL/GenBank/DDBJ whole genome shotgun (WGS) entry which is preliminary data.</text>
</comment>
<dbReference type="EMBL" id="CAKMRJ010005745">
    <property type="protein sequence ID" value="CAH1452509.1"/>
    <property type="molecule type" value="Genomic_DNA"/>
</dbReference>